<keyword evidence="2" id="KW-1185">Reference proteome</keyword>
<protein>
    <submittedName>
        <fullName evidence="1">Uncharacterized protein</fullName>
    </submittedName>
</protein>
<evidence type="ECO:0000313" key="1">
    <source>
        <dbReference type="EMBL" id="GKU93389.1"/>
    </source>
</evidence>
<name>A0AAV5I6S3_9ROSI</name>
<organism evidence="1 2">
    <name type="scientific">Rubroshorea leprosula</name>
    <dbReference type="NCBI Taxonomy" id="152421"/>
    <lineage>
        <taxon>Eukaryota</taxon>
        <taxon>Viridiplantae</taxon>
        <taxon>Streptophyta</taxon>
        <taxon>Embryophyta</taxon>
        <taxon>Tracheophyta</taxon>
        <taxon>Spermatophyta</taxon>
        <taxon>Magnoliopsida</taxon>
        <taxon>eudicotyledons</taxon>
        <taxon>Gunneridae</taxon>
        <taxon>Pentapetalae</taxon>
        <taxon>rosids</taxon>
        <taxon>malvids</taxon>
        <taxon>Malvales</taxon>
        <taxon>Dipterocarpaceae</taxon>
        <taxon>Rubroshorea</taxon>
    </lineage>
</organism>
<accession>A0AAV5I6S3</accession>
<dbReference type="AlphaFoldDB" id="A0AAV5I6S3"/>
<sequence>MSCPLHAVGSNVATTVMPMFSMSPPSSCWLDLCQSIIVQYPAICHLGRCCCNPRLGQQNMKISRGNNRN</sequence>
<gene>
    <name evidence="1" type="ORF">SLEP1_g6984</name>
</gene>
<reference evidence="1 2" key="1">
    <citation type="journal article" date="2021" name="Commun. Biol.">
        <title>The genome of Shorea leprosula (Dipterocarpaceae) highlights the ecological relevance of drought in aseasonal tropical rainforests.</title>
        <authorList>
            <person name="Ng K.K.S."/>
            <person name="Kobayashi M.J."/>
            <person name="Fawcett J.A."/>
            <person name="Hatakeyama M."/>
            <person name="Paape T."/>
            <person name="Ng C.H."/>
            <person name="Ang C.C."/>
            <person name="Tnah L.H."/>
            <person name="Lee C.T."/>
            <person name="Nishiyama T."/>
            <person name="Sese J."/>
            <person name="O'Brien M.J."/>
            <person name="Copetti D."/>
            <person name="Mohd Noor M.I."/>
            <person name="Ong R.C."/>
            <person name="Putra M."/>
            <person name="Sireger I.Z."/>
            <person name="Indrioko S."/>
            <person name="Kosugi Y."/>
            <person name="Izuno A."/>
            <person name="Isagi Y."/>
            <person name="Lee S.L."/>
            <person name="Shimizu K.K."/>
        </authorList>
    </citation>
    <scope>NUCLEOTIDE SEQUENCE [LARGE SCALE GENOMIC DNA]</scope>
    <source>
        <strain evidence="1">214</strain>
    </source>
</reference>
<evidence type="ECO:0000313" key="2">
    <source>
        <dbReference type="Proteomes" id="UP001054252"/>
    </source>
</evidence>
<dbReference type="EMBL" id="BPVZ01000007">
    <property type="protein sequence ID" value="GKU93389.1"/>
    <property type="molecule type" value="Genomic_DNA"/>
</dbReference>
<dbReference type="Proteomes" id="UP001054252">
    <property type="component" value="Unassembled WGS sequence"/>
</dbReference>
<comment type="caution">
    <text evidence="1">The sequence shown here is derived from an EMBL/GenBank/DDBJ whole genome shotgun (WGS) entry which is preliminary data.</text>
</comment>
<proteinExistence type="predicted"/>